<proteinExistence type="inferred from homology"/>
<dbReference type="PANTHER" id="PTHR43840">
    <property type="entry name" value="MITOCHONDRIAL METAL TRANSPORTER 1-RELATED"/>
    <property type="match status" value="1"/>
</dbReference>
<dbReference type="STRING" id="408074.SAMN05660909_02502"/>
<feature type="transmembrane region" description="Helical" evidence="7">
    <location>
        <begin position="63"/>
        <end position="80"/>
    </location>
</feature>
<evidence type="ECO:0000256" key="1">
    <source>
        <dbReference type="ARBA" id="ARBA00004141"/>
    </source>
</evidence>
<organism evidence="10 11">
    <name type="scientific">Chitinophaga terrae</name>
    <name type="common">ex Kim and Jung 2007</name>
    <dbReference type="NCBI Taxonomy" id="408074"/>
    <lineage>
        <taxon>Bacteria</taxon>
        <taxon>Pseudomonadati</taxon>
        <taxon>Bacteroidota</taxon>
        <taxon>Chitinophagia</taxon>
        <taxon>Chitinophagales</taxon>
        <taxon>Chitinophagaceae</taxon>
        <taxon>Chitinophaga</taxon>
    </lineage>
</organism>
<evidence type="ECO:0000256" key="2">
    <source>
        <dbReference type="ARBA" id="ARBA00008114"/>
    </source>
</evidence>
<evidence type="ECO:0000256" key="3">
    <source>
        <dbReference type="ARBA" id="ARBA00022448"/>
    </source>
</evidence>
<gene>
    <name evidence="10" type="ORF">SAMN05660909_02502</name>
</gene>
<dbReference type="Gene3D" id="1.20.1510.10">
    <property type="entry name" value="Cation efflux protein transmembrane domain"/>
    <property type="match status" value="1"/>
</dbReference>
<dbReference type="RefSeq" id="WP_225889527.1">
    <property type="nucleotide sequence ID" value="NZ_BKAT01000006.1"/>
</dbReference>
<evidence type="ECO:0000256" key="7">
    <source>
        <dbReference type="SAM" id="Phobius"/>
    </source>
</evidence>
<dbReference type="Pfam" id="PF16916">
    <property type="entry name" value="ZT_dimer"/>
    <property type="match status" value="1"/>
</dbReference>
<feature type="transmembrane region" description="Helical" evidence="7">
    <location>
        <begin position="135"/>
        <end position="153"/>
    </location>
</feature>
<evidence type="ECO:0000259" key="9">
    <source>
        <dbReference type="Pfam" id="PF16916"/>
    </source>
</evidence>
<dbReference type="GO" id="GO:0015086">
    <property type="term" value="F:cadmium ion transmembrane transporter activity"/>
    <property type="evidence" value="ECO:0007669"/>
    <property type="project" value="TreeGrafter"/>
</dbReference>
<evidence type="ECO:0000256" key="5">
    <source>
        <dbReference type="ARBA" id="ARBA00022989"/>
    </source>
</evidence>
<keyword evidence="4 7" id="KW-0812">Transmembrane</keyword>
<dbReference type="InterPro" id="IPR058533">
    <property type="entry name" value="Cation_efflux_TM"/>
</dbReference>
<dbReference type="InterPro" id="IPR027469">
    <property type="entry name" value="Cation_efflux_TMD_sf"/>
</dbReference>
<comment type="subcellular location">
    <subcellularLocation>
        <location evidence="1">Membrane</location>
        <topology evidence="1">Multi-pass membrane protein</topology>
    </subcellularLocation>
</comment>
<dbReference type="InterPro" id="IPR027470">
    <property type="entry name" value="Cation_efflux_CTD"/>
</dbReference>
<feature type="transmembrane region" description="Helical" evidence="7">
    <location>
        <begin position="174"/>
        <end position="193"/>
    </location>
</feature>
<sequence length="346" mass="39263">MKLVNNIHVPLFLYNTKYIRPLLKKELRVILVSLFISFLITGAKFAAYFLTHSVAILSDALESIINVVAGGFASYSIYLASQPKDENHPYGHGKVEFFSIGFEGAMIFIAGILILFKAVQYFIYPRELFRMESGLWVLGITTLGNLFLGLYLVRSGKRLSSLTISGNGQHIMTDVYSSLVLMAALITIHFTGWTLIDPIVSLVMGVLILNNGYKLMRRSISGLMDETDMKVVDKVITILSANRRENWIDIHNMRIQQYGNNYHIDCHITMPYYLELNDAHDEMKRVEVLVNEGFTNSDVEFFIHMDPCIPSCCHYCLKSACPVRSNAFTGEITWTRDNVLPNRKHG</sequence>
<dbReference type="SUPFAM" id="SSF161111">
    <property type="entry name" value="Cation efflux protein transmembrane domain-like"/>
    <property type="match status" value="1"/>
</dbReference>
<feature type="domain" description="Cation efflux protein cytoplasmic" evidence="9">
    <location>
        <begin position="232"/>
        <end position="308"/>
    </location>
</feature>
<dbReference type="Gene3D" id="3.30.70.1350">
    <property type="entry name" value="Cation efflux protein, cytoplasmic domain"/>
    <property type="match status" value="1"/>
</dbReference>
<dbReference type="AlphaFoldDB" id="A0A1H4CAN0"/>
<comment type="similarity">
    <text evidence="2">Belongs to the cation diffusion facilitator (CDF) transporter (TC 2.A.4) family.</text>
</comment>
<keyword evidence="5 7" id="KW-1133">Transmembrane helix</keyword>
<dbReference type="SUPFAM" id="SSF160240">
    <property type="entry name" value="Cation efflux protein cytoplasmic domain-like"/>
    <property type="match status" value="1"/>
</dbReference>
<dbReference type="EMBL" id="FNRL01000010">
    <property type="protein sequence ID" value="SEA57349.1"/>
    <property type="molecule type" value="Genomic_DNA"/>
</dbReference>
<dbReference type="GO" id="GO:0015341">
    <property type="term" value="F:zinc efflux antiporter activity"/>
    <property type="evidence" value="ECO:0007669"/>
    <property type="project" value="TreeGrafter"/>
</dbReference>
<dbReference type="GO" id="GO:0006882">
    <property type="term" value="P:intracellular zinc ion homeostasis"/>
    <property type="evidence" value="ECO:0007669"/>
    <property type="project" value="TreeGrafter"/>
</dbReference>
<dbReference type="GO" id="GO:0005886">
    <property type="term" value="C:plasma membrane"/>
    <property type="evidence" value="ECO:0007669"/>
    <property type="project" value="TreeGrafter"/>
</dbReference>
<evidence type="ECO:0000256" key="6">
    <source>
        <dbReference type="ARBA" id="ARBA00023136"/>
    </source>
</evidence>
<dbReference type="NCBIfam" id="TIGR01297">
    <property type="entry name" value="CDF"/>
    <property type="match status" value="1"/>
</dbReference>
<dbReference type="Pfam" id="PF01545">
    <property type="entry name" value="Cation_efflux"/>
    <property type="match status" value="1"/>
</dbReference>
<keyword evidence="11" id="KW-1185">Reference proteome</keyword>
<keyword evidence="3" id="KW-0813">Transport</keyword>
<feature type="transmembrane region" description="Helical" evidence="7">
    <location>
        <begin position="100"/>
        <end position="123"/>
    </location>
</feature>
<dbReference type="InterPro" id="IPR036837">
    <property type="entry name" value="Cation_efflux_CTD_sf"/>
</dbReference>
<evidence type="ECO:0000313" key="10">
    <source>
        <dbReference type="EMBL" id="SEA57349.1"/>
    </source>
</evidence>
<dbReference type="InterPro" id="IPR050291">
    <property type="entry name" value="CDF_Transporter"/>
</dbReference>
<keyword evidence="6 7" id="KW-0472">Membrane</keyword>
<dbReference type="InterPro" id="IPR002524">
    <property type="entry name" value="Cation_efflux"/>
</dbReference>
<feature type="transmembrane region" description="Helical" evidence="7">
    <location>
        <begin position="29"/>
        <end position="51"/>
    </location>
</feature>
<dbReference type="Proteomes" id="UP000199656">
    <property type="component" value="Unassembled WGS sequence"/>
</dbReference>
<evidence type="ECO:0000259" key="8">
    <source>
        <dbReference type="Pfam" id="PF01545"/>
    </source>
</evidence>
<dbReference type="PANTHER" id="PTHR43840:SF15">
    <property type="entry name" value="MITOCHONDRIAL METAL TRANSPORTER 1-RELATED"/>
    <property type="match status" value="1"/>
</dbReference>
<reference evidence="11" key="1">
    <citation type="submission" date="2016-10" db="EMBL/GenBank/DDBJ databases">
        <authorList>
            <person name="Varghese N."/>
            <person name="Submissions S."/>
        </authorList>
    </citation>
    <scope>NUCLEOTIDE SEQUENCE [LARGE SCALE GENOMIC DNA]</scope>
    <source>
        <strain evidence="11">DSM 23920</strain>
    </source>
</reference>
<dbReference type="GO" id="GO:0015093">
    <property type="term" value="F:ferrous iron transmembrane transporter activity"/>
    <property type="evidence" value="ECO:0007669"/>
    <property type="project" value="TreeGrafter"/>
</dbReference>
<feature type="domain" description="Cation efflux protein transmembrane" evidence="8">
    <location>
        <begin position="30"/>
        <end position="224"/>
    </location>
</feature>
<evidence type="ECO:0000313" key="11">
    <source>
        <dbReference type="Proteomes" id="UP000199656"/>
    </source>
</evidence>
<name>A0A1H4CAN0_9BACT</name>
<evidence type="ECO:0000256" key="4">
    <source>
        <dbReference type="ARBA" id="ARBA00022692"/>
    </source>
</evidence>
<accession>A0A1H4CAN0</accession>
<protein>
    <submittedName>
        <fullName evidence="10">Cation diffusion facilitator family transporter</fullName>
    </submittedName>
</protein>